<accession>A0A5C5WR50</accession>
<dbReference type="Gene3D" id="3.40.50.150">
    <property type="entry name" value="Vaccinia Virus protein VP39"/>
    <property type="match status" value="1"/>
</dbReference>
<dbReference type="PANTHER" id="PTHR34203:SF15">
    <property type="entry name" value="SLL1173 PROTEIN"/>
    <property type="match status" value="1"/>
</dbReference>
<keyword evidence="4" id="KW-1185">Reference proteome</keyword>
<organism evidence="3 4">
    <name type="scientific">Rubripirellula amarantea</name>
    <dbReference type="NCBI Taxonomy" id="2527999"/>
    <lineage>
        <taxon>Bacteria</taxon>
        <taxon>Pseudomonadati</taxon>
        <taxon>Planctomycetota</taxon>
        <taxon>Planctomycetia</taxon>
        <taxon>Pirellulales</taxon>
        <taxon>Pirellulaceae</taxon>
        <taxon>Rubripirellula</taxon>
    </lineage>
</organism>
<reference evidence="3 4" key="1">
    <citation type="submission" date="2019-02" db="EMBL/GenBank/DDBJ databases">
        <title>Deep-cultivation of Planctomycetes and their phenomic and genomic characterization uncovers novel biology.</title>
        <authorList>
            <person name="Wiegand S."/>
            <person name="Jogler M."/>
            <person name="Boedeker C."/>
            <person name="Pinto D."/>
            <person name="Vollmers J."/>
            <person name="Rivas-Marin E."/>
            <person name="Kohn T."/>
            <person name="Peeters S.H."/>
            <person name="Heuer A."/>
            <person name="Rast P."/>
            <person name="Oberbeckmann S."/>
            <person name="Bunk B."/>
            <person name="Jeske O."/>
            <person name="Meyerdierks A."/>
            <person name="Storesund J.E."/>
            <person name="Kallscheuer N."/>
            <person name="Luecker S."/>
            <person name="Lage O.M."/>
            <person name="Pohl T."/>
            <person name="Merkel B.J."/>
            <person name="Hornburger P."/>
            <person name="Mueller R.-W."/>
            <person name="Bruemmer F."/>
            <person name="Labrenz M."/>
            <person name="Spormann A.M."/>
            <person name="Op Den Camp H."/>
            <person name="Overmann J."/>
            <person name="Amann R."/>
            <person name="Jetten M.S.M."/>
            <person name="Mascher T."/>
            <person name="Medema M.H."/>
            <person name="Devos D.P."/>
            <person name="Kaster A.-K."/>
            <person name="Ovreas L."/>
            <person name="Rohde M."/>
            <person name="Galperin M.Y."/>
            <person name="Jogler C."/>
        </authorList>
    </citation>
    <scope>NUCLEOTIDE SEQUENCE [LARGE SCALE GENOMIC DNA]</scope>
    <source>
        <strain evidence="3 4">Pla22</strain>
    </source>
</reference>
<dbReference type="OrthoDB" id="276857at2"/>
<dbReference type="InterPro" id="IPR052514">
    <property type="entry name" value="SAM-dependent_MTase"/>
</dbReference>
<evidence type="ECO:0000259" key="2">
    <source>
        <dbReference type="Pfam" id="PF05050"/>
    </source>
</evidence>
<evidence type="ECO:0000313" key="4">
    <source>
        <dbReference type="Proteomes" id="UP000316598"/>
    </source>
</evidence>
<evidence type="ECO:0000313" key="3">
    <source>
        <dbReference type="EMBL" id="TWT52649.1"/>
    </source>
</evidence>
<dbReference type="InterPro" id="IPR006342">
    <property type="entry name" value="FkbM_mtfrase"/>
</dbReference>
<evidence type="ECO:0000256" key="1">
    <source>
        <dbReference type="SAM" id="MobiDB-lite"/>
    </source>
</evidence>
<dbReference type="PANTHER" id="PTHR34203">
    <property type="entry name" value="METHYLTRANSFERASE, FKBM FAMILY PROTEIN"/>
    <property type="match status" value="1"/>
</dbReference>
<proteinExistence type="predicted"/>
<name>A0A5C5WR50_9BACT</name>
<dbReference type="SUPFAM" id="SSF53335">
    <property type="entry name" value="S-adenosyl-L-methionine-dependent methyltransferases"/>
    <property type="match status" value="1"/>
</dbReference>
<gene>
    <name evidence="3" type="ORF">Pla22_02750</name>
</gene>
<dbReference type="EMBL" id="SJPI01000001">
    <property type="protein sequence ID" value="TWT52649.1"/>
    <property type="molecule type" value="Genomic_DNA"/>
</dbReference>
<comment type="caution">
    <text evidence="3">The sequence shown here is derived from an EMBL/GenBank/DDBJ whole genome shotgun (WGS) entry which is preliminary data.</text>
</comment>
<feature type="domain" description="Methyltransferase FkbM" evidence="2">
    <location>
        <begin position="87"/>
        <end position="245"/>
    </location>
</feature>
<dbReference type="NCBIfam" id="TIGR01444">
    <property type="entry name" value="fkbM_fam"/>
    <property type="match status" value="1"/>
</dbReference>
<dbReference type="Pfam" id="PF05050">
    <property type="entry name" value="Methyltransf_21"/>
    <property type="match status" value="1"/>
</dbReference>
<dbReference type="Proteomes" id="UP000316598">
    <property type="component" value="Unassembled WGS sequence"/>
</dbReference>
<sequence length="264" mass="29740">MTPQRILRLFKSFHRFPEVIRCFGAFDKPLKMARAYFQVAGDVYPMDVVYRGKHTFTLKDWEDLTTAWVVLLGKEYRVYREDKTIVDLGANIGVFAVFAKHCSPEAKIVAVEPFPENLQRLDSTLAENNLSDTIATRGIAVSGADGEVRFDASPDIPSHSRKISENGASPSQTTQVTVPALSLKTFLDTEELEQVDFLKMDIEGAEYDAILNTDPETLKRIKRMGIEYHQHGHQSITDHLKKAGFAITYHPKSGPYGVIEYTQV</sequence>
<protein>
    <submittedName>
        <fullName evidence="3">Vibrio cholerae RfbT protein</fullName>
    </submittedName>
</protein>
<feature type="region of interest" description="Disordered" evidence="1">
    <location>
        <begin position="153"/>
        <end position="175"/>
    </location>
</feature>
<dbReference type="AlphaFoldDB" id="A0A5C5WR50"/>
<dbReference type="InterPro" id="IPR029063">
    <property type="entry name" value="SAM-dependent_MTases_sf"/>
</dbReference>
<feature type="compositionally biased region" description="Polar residues" evidence="1">
    <location>
        <begin position="166"/>
        <end position="175"/>
    </location>
</feature>